<evidence type="ECO:0000313" key="1">
    <source>
        <dbReference type="EMBL" id="PAU74073.1"/>
    </source>
</evidence>
<protein>
    <submittedName>
        <fullName evidence="1">Uncharacterized protein</fullName>
    </submittedName>
</protein>
<dbReference type="AlphaFoldDB" id="A0A2A2EP60"/>
<name>A0A2A2EP60_9GAMM</name>
<organism evidence="1 2">
    <name type="scientific">Halomonas salipaludis</name>
    <dbReference type="NCBI Taxonomy" id="2032625"/>
    <lineage>
        <taxon>Bacteria</taxon>
        <taxon>Pseudomonadati</taxon>
        <taxon>Pseudomonadota</taxon>
        <taxon>Gammaproteobacteria</taxon>
        <taxon>Oceanospirillales</taxon>
        <taxon>Halomonadaceae</taxon>
        <taxon>Halomonas</taxon>
    </lineage>
</organism>
<keyword evidence="2" id="KW-1185">Reference proteome</keyword>
<evidence type="ECO:0000313" key="2">
    <source>
        <dbReference type="Proteomes" id="UP000217771"/>
    </source>
</evidence>
<dbReference type="RefSeq" id="WP_095623480.1">
    <property type="nucleotide sequence ID" value="NZ_NSKB01000016.1"/>
</dbReference>
<reference evidence="1 2" key="1">
    <citation type="submission" date="2017-08" db="EMBL/GenBank/DDBJ databases">
        <title>Halomonas alkalisoli sp. nov., isolated from saline alkaline soil.</title>
        <authorList>
            <person name="Wang D."/>
            <person name="Zhang G."/>
        </authorList>
    </citation>
    <scope>NUCLEOTIDE SEQUENCE [LARGE SCALE GENOMIC DNA]</scope>
    <source>
        <strain evidence="1 2">WRN001</strain>
    </source>
</reference>
<dbReference type="EMBL" id="NSKB01000016">
    <property type="protein sequence ID" value="PAU74073.1"/>
    <property type="molecule type" value="Genomic_DNA"/>
</dbReference>
<comment type="caution">
    <text evidence="1">The sequence shown here is derived from an EMBL/GenBank/DDBJ whole genome shotgun (WGS) entry which is preliminary data.</text>
</comment>
<dbReference type="Proteomes" id="UP000217771">
    <property type="component" value="Unassembled WGS sequence"/>
</dbReference>
<proteinExistence type="predicted"/>
<accession>A0A2A2EP60</accession>
<gene>
    <name evidence="1" type="ORF">CK498_24540</name>
</gene>
<sequence>MLSLSQSPSLQAFFDHCETQRAIRRLTHAMTQRLRLHVEHPALVLAPCLGQPITISNQDALEKWVELALHDLDLPANNEAIEPLCQRLAQVLEEEY</sequence>